<dbReference type="KEGG" id="olu:OSTLU_34560"/>
<evidence type="ECO:0000256" key="5">
    <source>
        <dbReference type="ARBA" id="ARBA00022989"/>
    </source>
</evidence>
<dbReference type="eggNOG" id="ENOG502QR9Y">
    <property type="taxonomic scope" value="Eukaryota"/>
</dbReference>
<dbReference type="PANTHER" id="PTHR33650">
    <property type="entry name" value="CHLOROPLAST ENVELOPE MEMBRANE PROTEIN-RELATED"/>
    <property type="match status" value="1"/>
</dbReference>
<keyword evidence="7" id="KW-0472">Membrane</keyword>
<evidence type="ECO:0000313" key="9">
    <source>
        <dbReference type="EMBL" id="ABO95373.1"/>
    </source>
</evidence>
<evidence type="ECO:0000313" key="10">
    <source>
        <dbReference type="Proteomes" id="UP000001568"/>
    </source>
</evidence>
<keyword evidence="4" id="KW-0375">Hydrogen ion transport</keyword>
<dbReference type="InterPro" id="IPR004282">
    <property type="entry name" value="CemA"/>
</dbReference>
<dbReference type="Gramene" id="ABO95373">
    <property type="protein sequence ID" value="ABO95373"/>
    <property type="gene ID" value="OSTLU_34560"/>
</dbReference>
<dbReference type="PANTHER" id="PTHR33650:SF1">
    <property type="entry name" value="CHLOROPLAST ENVELOPE MEMBRANE PROTEIN"/>
    <property type="match status" value="1"/>
</dbReference>
<organism evidence="9 10">
    <name type="scientific">Ostreococcus lucimarinus (strain CCE9901)</name>
    <dbReference type="NCBI Taxonomy" id="436017"/>
    <lineage>
        <taxon>Eukaryota</taxon>
        <taxon>Viridiplantae</taxon>
        <taxon>Chlorophyta</taxon>
        <taxon>Mamiellophyceae</taxon>
        <taxon>Mamiellales</taxon>
        <taxon>Bathycoccaceae</taxon>
        <taxon>Ostreococcus</taxon>
    </lineage>
</organism>
<comment type="similarity">
    <text evidence="8">Belongs to the CemA family.</text>
</comment>
<gene>
    <name evidence="9" type="ORF">OSTLU_34560</name>
</gene>
<sequence>MEFDILMGREAPLTSIQKEEKIRHEAQRLEDEEINHFIQVGGNRYGDLVFISAFLIMVVVYSDQAKVVVTGTKNAFFSLEPAQQAFILLLSSDVLVGYHSADAWQTLLRSIGGHYGVKEQEELISLFVAFVPVSVDVLFKFWVFKYLRRLAPSTQVILEDIDRH</sequence>
<evidence type="ECO:0000256" key="2">
    <source>
        <dbReference type="ARBA" id="ARBA00022448"/>
    </source>
</evidence>
<dbReference type="GO" id="GO:0016020">
    <property type="term" value="C:membrane"/>
    <property type="evidence" value="ECO:0007669"/>
    <property type="project" value="UniProtKB-SubCell"/>
</dbReference>
<proteinExistence type="inferred from homology"/>
<dbReference type="EMBL" id="CP000583">
    <property type="protein sequence ID" value="ABO95373.1"/>
    <property type="molecule type" value="Genomic_DNA"/>
</dbReference>
<accession>A4RV56</accession>
<evidence type="ECO:0000256" key="8">
    <source>
        <dbReference type="ARBA" id="ARBA00043980"/>
    </source>
</evidence>
<keyword evidence="3" id="KW-0812">Transmembrane</keyword>
<dbReference type="Proteomes" id="UP000001568">
    <property type="component" value="Chromosome 3"/>
</dbReference>
<dbReference type="GO" id="GO:1902600">
    <property type="term" value="P:proton transmembrane transport"/>
    <property type="evidence" value="ECO:0007669"/>
    <property type="project" value="UniProtKB-KW"/>
</dbReference>
<evidence type="ECO:0000256" key="7">
    <source>
        <dbReference type="ARBA" id="ARBA00023136"/>
    </source>
</evidence>
<protein>
    <recommendedName>
        <fullName evidence="11">Chloroplast envelope membrane protein</fullName>
    </recommendedName>
</protein>
<dbReference type="Pfam" id="PF03040">
    <property type="entry name" value="CemA"/>
    <property type="match status" value="1"/>
</dbReference>
<evidence type="ECO:0000256" key="6">
    <source>
        <dbReference type="ARBA" id="ARBA00023065"/>
    </source>
</evidence>
<dbReference type="AlphaFoldDB" id="A4RV56"/>
<comment type="subcellular location">
    <subcellularLocation>
        <location evidence="1">Membrane</location>
        <topology evidence="1">Multi-pass membrane protein</topology>
    </subcellularLocation>
</comment>
<dbReference type="RefSeq" id="XP_001417080.1">
    <property type="nucleotide sequence ID" value="XM_001417043.1"/>
</dbReference>
<evidence type="ECO:0000256" key="4">
    <source>
        <dbReference type="ARBA" id="ARBA00022781"/>
    </source>
</evidence>
<dbReference type="GeneID" id="5000906"/>
<keyword evidence="5" id="KW-1133">Transmembrane helix</keyword>
<keyword evidence="2" id="KW-0813">Transport</keyword>
<keyword evidence="6" id="KW-0406">Ion transport</keyword>
<reference evidence="9 10" key="1">
    <citation type="journal article" date="2007" name="Proc. Natl. Acad. Sci. U.S.A.">
        <title>The tiny eukaryote Ostreococcus provides genomic insights into the paradox of plankton speciation.</title>
        <authorList>
            <person name="Palenik B."/>
            <person name="Grimwood J."/>
            <person name="Aerts A."/>
            <person name="Rouze P."/>
            <person name="Salamov A."/>
            <person name="Putnam N."/>
            <person name="Dupont C."/>
            <person name="Jorgensen R."/>
            <person name="Derelle E."/>
            <person name="Rombauts S."/>
            <person name="Zhou K."/>
            <person name="Otillar R."/>
            <person name="Merchant S.S."/>
            <person name="Podell S."/>
            <person name="Gaasterland T."/>
            <person name="Napoli C."/>
            <person name="Gendler K."/>
            <person name="Manuell A."/>
            <person name="Tai V."/>
            <person name="Vallon O."/>
            <person name="Piganeau G."/>
            <person name="Jancek S."/>
            <person name="Heijde M."/>
            <person name="Jabbari K."/>
            <person name="Bowler C."/>
            <person name="Lohr M."/>
            <person name="Robbens S."/>
            <person name="Werner G."/>
            <person name="Dubchak I."/>
            <person name="Pazour G.J."/>
            <person name="Ren Q."/>
            <person name="Paulsen I."/>
            <person name="Delwiche C."/>
            <person name="Schmutz J."/>
            <person name="Rokhsar D."/>
            <person name="Van de Peer Y."/>
            <person name="Moreau H."/>
            <person name="Grigoriev I.V."/>
        </authorList>
    </citation>
    <scope>NUCLEOTIDE SEQUENCE [LARGE SCALE GENOMIC DNA]</scope>
    <source>
        <strain evidence="9 10">CCE9901</strain>
    </source>
</reference>
<keyword evidence="10" id="KW-1185">Reference proteome</keyword>
<evidence type="ECO:0008006" key="11">
    <source>
        <dbReference type="Google" id="ProtNLM"/>
    </source>
</evidence>
<evidence type="ECO:0000256" key="3">
    <source>
        <dbReference type="ARBA" id="ARBA00022692"/>
    </source>
</evidence>
<name>A4RV56_OSTLU</name>
<dbReference type="HOGENOM" id="CLU_1621742_0_0_1"/>
<dbReference type="OrthoDB" id="993at2759"/>
<evidence type="ECO:0000256" key="1">
    <source>
        <dbReference type="ARBA" id="ARBA00004141"/>
    </source>
</evidence>